<feature type="transmembrane region" description="Helical" evidence="1">
    <location>
        <begin position="35"/>
        <end position="53"/>
    </location>
</feature>
<feature type="transmembrane region" description="Helical" evidence="1">
    <location>
        <begin position="59"/>
        <end position="78"/>
    </location>
</feature>
<keyword evidence="1" id="KW-1133">Transmembrane helix</keyword>
<organism evidence="3 4">
    <name type="scientific">Dielma fastidiosa</name>
    <dbReference type="NCBI Taxonomy" id="1034346"/>
    <lineage>
        <taxon>Bacteria</taxon>
        <taxon>Bacillati</taxon>
        <taxon>Bacillota</taxon>
        <taxon>Erysipelotrichia</taxon>
        <taxon>Erysipelotrichales</taxon>
        <taxon>Erysipelotrichaceae</taxon>
        <taxon>Dielma</taxon>
    </lineage>
</organism>
<feature type="domain" description="YcxB-like C-terminal" evidence="2">
    <location>
        <begin position="97"/>
        <end position="157"/>
    </location>
</feature>
<dbReference type="EMBL" id="QJKH01000004">
    <property type="protein sequence ID" value="PXX80140.1"/>
    <property type="molecule type" value="Genomic_DNA"/>
</dbReference>
<dbReference type="OrthoDB" id="1860231at2"/>
<sequence length="168" mass="19843">MARIELKFQYTQSEYVRAERLYLIAAKILHKYDPVLAVLCLLIAMIYMLASAFSTLSVILFGIVILVVIMGCCLYFLMPILKYKNTSKFHEAYTLIFSEDAIYFKTDSIDSELQWNVYSQLWHNDNFYYLIQGVRMYTLIPKRVFKDSDEQEAFEELVQSKLKLIKRI</sequence>
<reference evidence="3 4" key="1">
    <citation type="submission" date="2018-05" db="EMBL/GenBank/DDBJ databases">
        <title>Genomic Encyclopedia of Type Strains, Phase IV (KMG-IV): sequencing the most valuable type-strain genomes for metagenomic binning, comparative biology and taxonomic classification.</title>
        <authorList>
            <person name="Goeker M."/>
        </authorList>
    </citation>
    <scope>NUCLEOTIDE SEQUENCE [LARGE SCALE GENOMIC DNA]</scope>
    <source>
        <strain evidence="3 4">JC118</strain>
    </source>
</reference>
<evidence type="ECO:0000313" key="3">
    <source>
        <dbReference type="EMBL" id="PXX80140.1"/>
    </source>
</evidence>
<proteinExistence type="predicted"/>
<evidence type="ECO:0000256" key="1">
    <source>
        <dbReference type="SAM" id="Phobius"/>
    </source>
</evidence>
<dbReference type="STRING" id="1034346.GCA_000313565_01638"/>
<dbReference type="Proteomes" id="UP000247612">
    <property type="component" value="Unassembled WGS sequence"/>
</dbReference>
<dbReference type="Pfam" id="PF14317">
    <property type="entry name" value="YcxB"/>
    <property type="match status" value="1"/>
</dbReference>
<dbReference type="InterPro" id="IPR025588">
    <property type="entry name" value="YcxB-like_C"/>
</dbReference>
<comment type="caution">
    <text evidence="3">The sequence shown here is derived from an EMBL/GenBank/DDBJ whole genome shotgun (WGS) entry which is preliminary data.</text>
</comment>
<evidence type="ECO:0000313" key="4">
    <source>
        <dbReference type="Proteomes" id="UP000247612"/>
    </source>
</evidence>
<gene>
    <name evidence="3" type="ORF">DES51_104145</name>
</gene>
<protein>
    <submittedName>
        <fullName evidence="3">YcxB-like protein</fullName>
    </submittedName>
</protein>
<keyword evidence="4" id="KW-1185">Reference proteome</keyword>
<dbReference type="RefSeq" id="WP_051151199.1">
    <property type="nucleotide sequence ID" value="NZ_CABKRQ010000004.1"/>
</dbReference>
<accession>A0A318KR04</accession>
<name>A0A318KR04_9FIRM</name>
<keyword evidence="1" id="KW-0812">Transmembrane</keyword>
<keyword evidence="1" id="KW-0472">Membrane</keyword>
<dbReference type="AlphaFoldDB" id="A0A318KR04"/>
<evidence type="ECO:0000259" key="2">
    <source>
        <dbReference type="Pfam" id="PF14317"/>
    </source>
</evidence>